<keyword evidence="2" id="KW-1185">Reference proteome</keyword>
<dbReference type="InterPro" id="IPR021398">
    <property type="entry name" value="DUF3037"/>
</dbReference>
<dbReference type="Proteomes" id="UP000479526">
    <property type="component" value="Unassembled WGS sequence"/>
</dbReference>
<proteinExistence type="predicted"/>
<evidence type="ECO:0000313" key="1">
    <source>
        <dbReference type="EMBL" id="NAS25021.1"/>
    </source>
</evidence>
<dbReference type="AlphaFoldDB" id="A0A7C9JF19"/>
<gene>
    <name evidence="1" type="ORF">GT755_25470</name>
</gene>
<dbReference type="RefSeq" id="WP_161482123.1">
    <property type="nucleotide sequence ID" value="NZ_WXEW01000007.1"/>
</dbReference>
<accession>A0A7C9JF19</accession>
<sequence length="293" mass="32962">MSRYVYSIVRCLPDPRTGEFVNVAAVAGDPVAGDWSYRQLSNLERAQRFAGRTALEQVLGSLLDLDEQIHRHRESLLADHGQLIPDDWLDRLHRDHRNVMQFSPPAPILADSAEDALAVIFDHMLIDPVAPARPPSTTRYELQRTMRQAFHRAEIPEDFVRSRVQIYVGEKLHSPVDFAIANGRVVQLSQAWSFRLAQVDEVPLKVMAWGYALQRLRSGDDAKVVDAAGRVSEISRNVDLQVMIAPPETNEQVAAFEEAQQVFKDVDAEVRLPAAVDDLGSRAAELARTLHRF</sequence>
<reference evidence="1 2" key="1">
    <citation type="submission" date="2020-01" db="EMBL/GenBank/DDBJ databases">
        <title>Herbidospora sp. NEAU-GS84 nov., a novel actinomycete isolated from soil.</title>
        <authorList>
            <person name="Han L."/>
        </authorList>
    </citation>
    <scope>NUCLEOTIDE SEQUENCE [LARGE SCALE GENOMIC DNA]</scope>
    <source>
        <strain evidence="1 2">NEAU-GS84</strain>
    </source>
</reference>
<name>A0A7C9JF19_9ACTN</name>
<protein>
    <submittedName>
        <fullName evidence="1">DUF3037 domain-containing protein</fullName>
    </submittedName>
</protein>
<organism evidence="1 2">
    <name type="scientific">Herbidospora solisilvae</name>
    <dbReference type="NCBI Taxonomy" id="2696284"/>
    <lineage>
        <taxon>Bacteria</taxon>
        <taxon>Bacillati</taxon>
        <taxon>Actinomycetota</taxon>
        <taxon>Actinomycetes</taxon>
        <taxon>Streptosporangiales</taxon>
        <taxon>Streptosporangiaceae</taxon>
        <taxon>Herbidospora</taxon>
    </lineage>
</organism>
<comment type="caution">
    <text evidence="1">The sequence shown here is derived from an EMBL/GenBank/DDBJ whole genome shotgun (WGS) entry which is preliminary data.</text>
</comment>
<dbReference type="EMBL" id="WXEW01000007">
    <property type="protein sequence ID" value="NAS25021.1"/>
    <property type="molecule type" value="Genomic_DNA"/>
</dbReference>
<dbReference type="Pfam" id="PF11236">
    <property type="entry name" value="DUF3037"/>
    <property type="match status" value="1"/>
</dbReference>
<evidence type="ECO:0000313" key="2">
    <source>
        <dbReference type="Proteomes" id="UP000479526"/>
    </source>
</evidence>